<dbReference type="EMBL" id="CABWIB010000001">
    <property type="protein sequence ID" value="VWL85605.1"/>
    <property type="molecule type" value="Genomic_DNA"/>
</dbReference>
<dbReference type="AlphaFoldDB" id="A0A6I8MDL8"/>
<organism evidence="1 2">
    <name type="scientific">Oceanivirga miroungae</name>
    <dbReference type="NCBI Taxonomy" id="1130046"/>
    <lineage>
        <taxon>Bacteria</taxon>
        <taxon>Fusobacteriati</taxon>
        <taxon>Fusobacteriota</taxon>
        <taxon>Fusobacteriia</taxon>
        <taxon>Fusobacteriales</taxon>
        <taxon>Leptotrichiaceae</taxon>
        <taxon>Oceanivirga</taxon>
    </lineage>
</organism>
<proteinExistence type="predicted"/>
<evidence type="ECO:0000313" key="1">
    <source>
        <dbReference type="EMBL" id="VWL85605.1"/>
    </source>
</evidence>
<accession>A0A6I8MDL8</accession>
<protein>
    <submittedName>
        <fullName evidence="1">Uncharacterized protein</fullName>
    </submittedName>
</protein>
<name>A0A6I8MDL8_9FUSO</name>
<reference evidence="1 2" key="1">
    <citation type="submission" date="2019-10" db="EMBL/GenBank/DDBJ databases">
        <authorList>
            <person name="Blom J."/>
        </authorList>
    </citation>
    <scope>NUCLEOTIDE SEQUENCE [LARGE SCALE GENOMIC DNA]</scope>
    <source>
        <strain evidence="1 2">ES3154-GLU</strain>
    </source>
</reference>
<evidence type="ECO:0000313" key="2">
    <source>
        <dbReference type="Proteomes" id="UP000419017"/>
    </source>
</evidence>
<gene>
    <name evidence="1" type="ORF">OMES3154_00891</name>
</gene>
<sequence>MEEVKKKIVKMGDEVVQYFLERDGKDISLNIKEDSEHYYLQAKSDVYISEYELEEIFSNYKIHRDLEYDFFWELVGENSEEAELELLFMLADDTKISYEDNILEFNIRVDK</sequence>
<keyword evidence="2" id="KW-1185">Reference proteome</keyword>
<dbReference type="Proteomes" id="UP000419017">
    <property type="component" value="Unassembled WGS sequence"/>
</dbReference>
<dbReference type="RefSeq" id="WP_156683585.1">
    <property type="nucleotide sequence ID" value="NZ_CABWIB010000001.1"/>
</dbReference>